<accession>A0ABW5MZ64</accession>
<keyword evidence="1" id="KW-0732">Signal</keyword>
<protein>
    <submittedName>
        <fullName evidence="2">Carboxypeptidase-like regulatory domain-containing protein</fullName>
    </submittedName>
</protein>
<dbReference type="EMBL" id="JBHULB010000036">
    <property type="protein sequence ID" value="MFD2588096.1"/>
    <property type="molecule type" value="Genomic_DNA"/>
</dbReference>
<feature type="non-terminal residue" evidence="2">
    <location>
        <position position="307"/>
    </location>
</feature>
<organism evidence="2 3">
    <name type="scientific">Croceitalea marina</name>
    <dbReference type="NCBI Taxonomy" id="1775166"/>
    <lineage>
        <taxon>Bacteria</taxon>
        <taxon>Pseudomonadati</taxon>
        <taxon>Bacteroidota</taxon>
        <taxon>Flavobacteriia</taxon>
        <taxon>Flavobacteriales</taxon>
        <taxon>Flavobacteriaceae</taxon>
        <taxon>Croceitalea</taxon>
    </lineage>
</organism>
<dbReference type="Pfam" id="PF13715">
    <property type="entry name" value="CarbopepD_reg_2"/>
    <property type="match status" value="1"/>
</dbReference>
<keyword evidence="3" id="KW-1185">Reference proteome</keyword>
<name>A0ABW5MZ64_9FLAO</name>
<dbReference type="Proteomes" id="UP001597526">
    <property type="component" value="Unassembled WGS sequence"/>
</dbReference>
<dbReference type="SUPFAM" id="SSF49464">
    <property type="entry name" value="Carboxypeptidase regulatory domain-like"/>
    <property type="match status" value="1"/>
</dbReference>
<reference evidence="3" key="1">
    <citation type="journal article" date="2019" name="Int. J. Syst. Evol. Microbiol.">
        <title>The Global Catalogue of Microorganisms (GCM) 10K type strain sequencing project: providing services to taxonomists for standard genome sequencing and annotation.</title>
        <authorList>
            <consortium name="The Broad Institute Genomics Platform"/>
            <consortium name="The Broad Institute Genome Sequencing Center for Infectious Disease"/>
            <person name="Wu L."/>
            <person name="Ma J."/>
        </authorList>
    </citation>
    <scope>NUCLEOTIDE SEQUENCE [LARGE SCALE GENOMIC DNA]</scope>
    <source>
        <strain evidence="3">KCTC 52368</strain>
    </source>
</reference>
<gene>
    <name evidence="2" type="ORF">ACFSQJ_14210</name>
</gene>
<evidence type="ECO:0000313" key="3">
    <source>
        <dbReference type="Proteomes" id="UP001597526"/>
    </source>
</evidence>
<feature type="chain" id="PRO_5047502723" evidence="1">
    <location>
        <begin position="21"/>
        <end position="307"/>
    </location>
</feature>
<feature type="signal peptide" evidence="1">
    <location>
        <begin position="1"/>
        <end position="20"/>
    </location>
</feature>
<proteinExistence type="predicted"/>
<dbReference type="InterPro" id="IPR008969">
    <property type="entry name" value="CarboxyPept-like_regulatory"/>
</dbReference>
<sequence>MGKIKIITVLIFFSLLNSFAQKQLTADAMVFDRYEQEPIAYANIGFKGKDWGGIADKDGYFKIDLLNQYIKETDTLVISSTGYYDWAIPATKLETYFNKQEIVLLTPLSKQKTAINNENNTNKKTLGGTTKNLYASVPLTKVLLFGSELASKIEVPYEKSTLEKVYFEVSENSTDSVQLRLNIYDINDGMPNKPLLTKPINHWVSMAQGKDSIDLSKDLINVDGDIVVSLQLIEVKGDSPEIELAMSNDGGAVFSRFNGQSNWVTYPAMGMAYSVEVGYRENFPDSFATKTTTKEEVKGNYQKSLKK</sequence>
<dbReference type="RefSeq" id="WP_377767637.1">
    <property type="nucleotide sequence ID" value="NZ_JBHULB010000036.1"/>
</dbReference>
<evidence type="ECO:0000313" key="2">
    <source>
        <dbReference type="EMBL" id="MFD2588096.1"/>
    </source>
</evidence>
<comment type="caution">
    <text evidence="2">The sequence shown here is derived from an EMBL/GenBank/DDBJ whole genome shotgun (WGS) entry which is preliminary data.</text>
</comment>
<evidence type="ECO:0000256" key="1">
    <source>
        <dbReference type="SAM" id="SignalP"/>
    </source>
</evidence>